<dbReference type="SUPFAM" id="SSF48264">
    <property type="entry name" value="Cytochrome P450"/>
    <property type="match status" value="1"/>
</dbReference>
<evidence type="ECO:0000256" key="6">
    <source>
        <dbReference type="RuleBase" id="RU000461"/>
    </source>
</evidence>
<name>A0A397ZQ01_BRACM</name>
<evidence type="ECO:0000256" key="5">
    <source>
        <dbReference type="PIRSR" id="PIRSR602401-1"/>
    </source>
</evidence>
<keyword evidence="3 6" id="KW-0560">Oxidoreductase</keyword>
<gene>
    <name evidence="7" type="ORF">BRARA_D02751</name>
</gene>
<accession>A0A397ZQ01</accession>
<dbReference type="PANTHER" id="PTHR47950:SF44">
    <property type="entry name" value="CYTOCHROME P450, FAMILY 76, SUBFAMILY C, POLYPEPTIDE 5-RELATED"/>
    <property type="match status" value="1"/>
</dbReference>
<feature type="binding site" description="axial binding residue" evidence="5">
    <location>
        <position position="470"/>
    </location>
    <ligand>
        <name>heme</name>
        <dbReference type="ChEBI" id="CHEBI:30413"/>
    </ligand>
    <ligandPart>
        <name>Fe</name>
        <dbReference type="ChEBI" id="CHEBI:18248"/>
    </ligandPart>
</feature>
<evidence type="ECO:0000256" key="1">
    <source>
        <dbReference type="ARBA" id="ARBA00010617"/>
    </source>
</evidence>
<dbReference type="GO" id="GO:0005506">
    <property type="term" value="F:iron ion binding"/>
    <property type="evidence" value="ECO:0007669"/>
    <property type="project" value="InterPro"/>
</dbReference>
<reference evidence="7 8" key="1">
    <citation type="submission" date="2018-06" db="EMBL/GenBank/DDBJ databases">
        <title>WGS assembly of Brassica rapa FPsc.</title>
        <authorList>
            <person name="Bowman J."/>
            <person name="Kohchi T."/>
            <person name="Yamato K."/>
            <person name="Jenkins J."/>
            <person name="Shu S."/>
            <person name="Ishizaki K."/>
            <person name="Yamaoka S."/>
            <person name="Nishihama R."/>
            <person name="Nakamura Y."/>
            <person name="Berger F."/>
            <person name="Adam C."/>
            <person name="Aki S."/>
            <person name="Althoff F."/>
            <person name="Araki T."/>
            <person name="Arteaga-Vazquez M."/>
            <person name="Balasubrmanian S."/>
            <person name="Bauer D."/>
            <person name="Boehm C."/>
            <person name="Briginshaw L."/>
            <person name="Caballero-Perez J."/>
            <person name="Catarino B."/>
            <person name="Chen F."/>
            <person name="Chiyoda S."/>
            <person name="Chovatia M."/>
            <person name="Davies K."/>
            <person name="Delmans M."/>
            <person name="Demura T."/>
            <person name="Dierschke T."/>
            <person name="Dolan L."/>
            <person name="Dorantes-Acosta A."/>
            <person name="Eklund D."/>
            <person name="Florent S."/>
            <person name="Flores-Sandoval E."/>
            <person name="Fujiyama A."/>
            <person name="Fukuzawa H."/>
            <person name="Galik B."/>
            <person name="Grimanelli D."/>
            <person name="Grimwood J."/>
            <person name="Grossniklaus U."/>
            <person name="Hamada T."/>
            <person name="Haseloff J."/>
            <person name="Hetherington A."/>
            <person name="Higo A."/>
            <person name="Hirakawa Y."/>
            <person name="Hundley H."/>
            <person name="Ikeda Y."/>
            <person name="Inoue K."/>
            <person name="Inoue S."/>
            <person name="Ishida S."/>
            <person name="Jia Q."/>
            <person name="Kakita M."/>
            <person name="Kanazawa T."/>
            <person name="Kawai Y."/>
            <person name="Kawashima T."/>
            <person name="Kennedy M."/>
            <person name="Kinose K."/>
            <person name="Kinoshita T."/>
            <person name="Kohara Y."/>
            <person name="Koide E."/>
            <person name="Komatsu K."/>
            <person name="Kopischke S."/>
            <person name="Kubo M."/>
            <person name="Kyozuka J."/>
            <person name="Lagercrantz U."/>
            <person name="Lin S."/>
            <person name="Lindquist E."/>
            <person name="Lipzen A."/>
            <person name="Lu C."/>
            <person name="Luna E."/>
            <person name="Martienssen R."/>
            <person name="Minamino N."/>
            <person name="Mizutani M."/>
            <person name="Mizutani M."/>
            <person name="Mochizuki N."/>
            <person name="Monte I."/>
            <person name="Mosher R."/>
            <person name="Nagasaki H."/>
            <person name="Nakagami H."/>
            <person name="Naramoto S."/>
            <person name="Nishitani K."/>
            <person name="Ohtani M."/>
            <person name="Okamoto T."/>
            <person name="Okumura M."/>
            <person name="Phillips J."/>
            <person name="Pollak B."/>
            <person name="Reinders A."/>
            <person name="Roevekamp M."/>
            <person name="Sano R."/>
            <person name="Sawa S."/>
            <person name="Schmid M."/>
            <person name="Shirakawa M."/>
            <person name="Solano R."/>
            <person name="Spunde A."/>
            <person name="Suetsugu N."/>
            <person name="Sugano S."/>
            <person name="Sugiyama A."/>
            <person name="Sun R."/>
            <person name="Suzuki Y."/>
            <person name="Takenaka M."/>
            <person name="Takezawa D."/>
            <person name="Tomogane H."/>
            <person name="Tsuzuki M."/>
            <person name="Ueda T."/>
            <person name="Umeda M."/>
            <person name="Ward J."/>
            <person name="Watanabe Y."/>
            <person name="Yazaki K."/>
            <person name="Yokoyama R."/>
            <person name="Yoshitake Y."/>
            <person name="Yotsui I."/>
            <person name="Zachgo S."/>
            <person name="Schmutz J."/>
        </authorList>
    </citation>
    <scope>NUCLEOTIDE SEQUENCE [LARGE SCALE GENOMIC DNA]</scope>
    <source>
        <strain evidence="8">cv. B-3</strain>
    </source>
</reference>
<dbReference type="FunFam" id="1.10.630.10:FF:000007">
    <property type="entry name" value="Cytochrome P450 76C4"/>
    <property type="match status" value="1"/>
</dbReference>
<organism evidence="7 8">
    <name type="scientific">Brassica campestris</name>
    <name type="common">Field mustard</name>
    <dbReference type="NCBI Taxonomy" id="3711"/>
    <lineage>
        <taxon>Eukaryota</taxon>
        <taxon>Viridiplantae</taxon>
        <taxon>Streptophyta</taxon>
        <taxon>Embryophyta</taxon>
        <taxon>Tracheophyta</taxon>
        <taxon>Spermatophyta</taxon>
        <taxon>Magnoliopsida</taxon>
        <taxon>eudicotyledons</taxon>
        <taxon>Gunneridae</taxon>
        <taxon>Pentapetalae</taxon>
        <taxon>rosids</taxon>
        <taxon>malvids</taxon>
        <taxon>Brassicales</taxon>
        <taxon>Brassicaceae</taxon>
        <taxon>Brassiceae</taxon>
        <taxon>Brassica</taxon>
    </lineage>
</organism>
<dbReference type="InterPro" id="IPR002401">
    <property type="entry name" value="Cyt_P450_E_grp-I"/>
</dbReference>
<dbReference type="GO" id="GO:0020037">
    <property type="term" value="F:heme binding"/>
    <property type="evidence" value="ECO:0007669"/>
    <property type="project" value="InterPro"/>
</dbReference>
<dbReference type="GO" id="GO:0016705">
    <property type="term" value="F:oxidoreductase activity, acting on paired donors, with incorporation or reduction of molecular oxygen"/>
    <property type="evidence" value="ECO:0007669"/>
    <property type="project" value="InterPro"/>
</dbReference>
<evidence type="ECO:0000256" key="3">
    <source>
        <dbReference type="ARBA" id="ARBA00023002"/>
    </source>
</evidence>
<comment type="cofactor">
    <cofactor evidence="5">
        <name>heme</name>
        <dbReference type="ChEBI" id="CHEBI:30413"/>
    </cofactor>
</comment>
<keyword evidence="2 5" id="KW-0479">Metal-binding</keyword>
<keyword evidence="5 6" id="KW-0349">Heme</keyword>
<dbReference type="InterPro" id="IPR036396">
    <property type="entry name" value="Cyt_P450_sf"/>
</dbReference>
<dbReference type="Gene3D" id="1.10.630.10">
    <property type="entry name" value="Cytochrome P450"/>
    <property type="match status" value="1"/>
</dbReference>
<evidence type="ECO:0000256" key="4">
    <source>
        <dbReference type="ARBA" id="ARBA00023004"/>
    </source>
</evidence>
<dbReference type="InterPro" id="IPR001128">
    <property type="entry name" value="Cyt_P450"/>
</dbReference>
<dbReference type="EMBL" id="CM010631">
    <property type="protein sequence ID" value="RID67679.1"/>
    <property type="molecule type" value="Genomic_DNA"/>
</dbReference>
<sequence length="531" mass="59758">MDIISGQALFLFFCFILSCFLIFTTVRSRRSSHGAAALPPGPPRLPIIGNMHLVGKNPHRSFAHLSETYGPVMSLKLGCLNTVVIASPNAAREVLRTQDQILSGRYWNEAVRSIDHHSFSVAWLHPSSPLWRKFKIFDHDDLCNPLDLNSNPRIEATQALRMQKVQELINFVSECSDREEAVDISRASFVTALNIISNILFSIDLALNIISNILFSIDLGNYDSRKSSDFQDMVIGVMESAGNTDLADFFPFMRFLDVQGTRKKFKDCSERLLRAFRRLYDDRIKGNSLQTENKDVSRKDFLDALIDLNQGDEAELNMYQIEHLLLDLFSAGTDTNSSMVEWAMTELLQNPKAMTKVQDEIDSVIGQNGVVQESDISQLPYLQAVVKETFRLHPAAPLLLPRKAETDVEILGFLVPKDTQVLVNVWAVGRDPSTWENPNRFEPERFLGKDIDVKGRDYELTPFGAGRRICPGLPLAVKTVPLMLASLLYSFDWKLPNGVASEDLDMDESFGLTLHKTNALHAVPVKKRVIS</sequence>
<evidence type="ECO:0000256" key="2">
    <source>
        <dbReference type="ARBA" id="ARBA00022723"/>
    </source>
</evidence>
<dbReference type="Proteomes" id="UP000264353">
    <property type="component" value="Chromosome A4"/>
</dbReference>
<evidence type="ECO:0000313" key="7">
    <source>
        <dbReference type="EMBL" id="RID67679.1"/>
    </source>
</evidence>
<dbReference type="PROSITE" id="PS00086">
    <property type="entry name" value="CYTOCHROME_P450"/>
    <property type="match status" value="1"/>
</dbReference>
<dbReference type="Pfam" id="PF00067">
    <property type="entry name" value="p450"/>
    <property type="match status" value="1"/>
</dbReference>
<keyword evidence="6" id="KW-0503">Monooxygenase</keyword>
<dbReference type="InterPro" id="IPR017972">
    <property type="entry name" value="Cyt_P450_CS"/>
</dbReference>
<proteinExistence type="inferred from homology"/>
<protein>
    <recommendedName>
        <fullName evidence="9">Cytochrome P450</fullName>
    </recommendedName>
</protein>
<dbReference type="CDD" id="cd11073">
    <property type="entry name" value="CYP76-like"/>
    <property type="match status" value="1"/>
</dbReference>
<dbReference type="PRINTS" id="PR00463">
    <property type="entry name" value="EP450I"/>
</dbReference>
<evidence type="ECO:0008006" key="9">
    <source>
        <dbReference type="Google" id="ProtNLM"/>
    </source>
</evidence>
<evidence type="ECO:0000313" key="8">
    <source>
        <dbReference type="Proteomes" id="UP000264353"/>
    </source>
</evidence>
<dbReference type="AlphaFoldDB" id="A0A397ZQ01"/>
<dbReference type="PANTHER" id="PTHR47950">
    <property type="entry name" value="CYTOCHROME P450, FAMILY 76, SUBFAMILY C, POLYPEPTIDE 5-RELATED"/>
    <property type="match status" value="1"/>
</dbReference>
<dbReference type="GO" id="GO:0004497">
    <property type="term" value="F:monooxygenase activity"/>
    <property type="evidence" value="ECO:0007669"/>
    <property type="project" value="UniProtKB-KW"/>
</dbReference>
<comment type="similarity">
    <text evidence="1 6">Belongs to the cytochrome P450 family.</text>
</comment>
<dbReference type="PRINTS" id="PR00385">
    <property type="entry name" value="P450"/>
</dbReference>
<keyword evidence="4 5" id="KW-0408">Iron</keyword>